<dbReference type="AlphaFoldDB" id="A0A0H2RRI4"/>
<dbReference type="InterPro" id="IPR047794">
    <property type="entry name" value="C45_proenzyme-like"/>
</dbReference>
<protein>
    <submittedName>
        <fullName evidence="2">Acyl-CoA:6-aminopenicillanic-acid-acyltransferase</fullName>
    </submittedName>
</protein>
<feature type="domain" description="Peptidase C45 hydrolase" evidence="1">
    <location>
        <begin position="197"/>
        <end position="320"/>
    </location>
</feature>
<dbReference type="STRING" id="27342.A0A0H2RRI4"/>
<dbReference type="InParanoid" id="A0A0H2RRI4"/>
<dbReference type="GO" id="GO:0016746">
    <property type="term" value="F:acyltransferase activity"/>
    <property type="evidence" value="ECO:0007669"/>
    <property type="project" value="UniProtKB-KW"/>
</dbReference>
<reference evidence="2 3" key="1">
    <citation type="submission" date="2015-04" db="EMBL/GenBank/DDBJ databases">
        <title>Complete genome sequence of Schizopora paradoxa KUC8140, a cosmopolitan wood degrader in East Asia.</title>
        <authorList>
            <consortium name="DOE Joint Genome Institute"/>
            <person name="Min B."/>
            <person name="Park H."/>
            <person name="Jang Y."/>
            <person name="Kim J.-J."/>
            <person name="Kim K.H."/>
            <person name="Pangilinan J."/>
            <person name="Lipzen A."/>
            <person name="Riley R."/>
            <person name="Grigoriev I.V."/>
            <person name="Spatafora J.W."/>
            <person name="Choi I.-G."/>
        </authorList>
    </citation>
    <scope>NUCLEOTIDE SEQUENCE [LARGE SCALE GENOMIC DNA]</scope>
    <source>
        <strain evidence="2 3">KUC8140</strain>
    </source>
</reference>
<evidence type="ECO:0000259" key="1">
    <source>
        <dbReference type="Pfam" id="PF03417"/>
    </source>
</evidence>
<dbReference type="EMBL" id="KQ085985">
    <property type="protein sequence ID" value="KLO12093.1"/>
    <property type="molecule type" value="Genomic_DNA"/>
</dbReference>
<dbReference type="Pfam" id="PF03417">
    <property type="entry name" value="AAT"/>
    <property type="match status" value="1"/>
</dbReference>
<dbReference type="Gene3D" id="1.10.10.2120">
    <property type="match status" value="1"/>
</dbReference>
<evidence type="ECO:0000313" key="2">
    <source>
        <dbReference type="EMBL" id="KLO12093.1"/>
    </source>
</evidence>
<gene>
    <name evidence="2" type="ORF">SCHPADRAFT_915748</name>
</gene>
<dbReference type="NCBIfam" id="NF040521">
    <property type="entry name" value="C45_proenzyme"/>
    <property type="match status" value="1"/>
</dbReference>
<dbReference type="PANTHER" id="PTHR34180">
    <property type="entry name" value="PEPTIDASE C45"/>
    <property type="match status" value="1"/>
</dbReference>
<keyword evidence="2" id="KW-0012">Acyltransferase</keyword>
<name>A0A0H2RRI4_9AGAM</name>
<organism evidence="2 3">
    <name type="scientific">Schizopora paradoxa</name>
    <dbReference type="NCBI Taxonomy" id="27342"/>
    <lineage>
        <taxon>Eukaryota</taxon>
        <taxon>Fungi</taxon>
        <taxon>Dikarya</taxon>
        <taxon>Basidiomycota</taxon>
        <taxon>Agaricomycotina</taxon>
        <taxon>Agaricomycetes</taxon>
        <taxon>Hymenochaetales</taxon>
        <taxon>Schizoporaceae</taxon>
        <taxon>Schizopora</taxon>
    </lineage>
</organism>
<keyword evidence="2" id="KW-0808">Transferase</keyword>
<proteinExistence type="predicted"/>
<dbReference type="InterPro" id="IPR005079">
    <property type="entry name" value="Peptidase_C45_hydrolase"/>
</dbReference>
<evidence type="ECO:0000313" key="3">
    <source>
        <dbReference type="Proteomes" id="UP000053477"/>
    </source>
</evidence>
<accession>A0A0H2RRI4</accession>
<sequence length="366" mass="39650">MTTQSSGNAEGFSSTTDSGVLPHVELSGTSFKIGFQHGNLLAPQILSQLDIYRGIFKSIAKLEWQEVLEVSKEFVPTIQRLTPHLFEEIQGIVAGIEKSEMSSEVGLLDIVALNARSEISLGLLNDGCTSLAWTFTSGSNAGSHRQVLAQNWDWTETVGKNLALTSIEQVGKPKIWMVTEPGIVGKIGFNSASVGLLPIHLVLRIALESTSVTHAIETLESLGGPASSQHILIADALAGSRGMEVSPLGSVYLEPNEHGVLVHTNHFLKNKFVDEPPWLEGSPVRLSRIGELCCASVTPDVLRTRIFADKFGAPQSICCYAPMGDRVMATQFNIIMVFEDGQDPYAEVVLGRPGQDNCNAVMRLPW</sequence>
<dbReference type="PANTHER" id="PTHR34180:SF1">
    <property type="entry name" value="BETA-ALANYL-DOPAMINE_CARCININE HYDROLASE"/>
    <property type="match status" value="1"/>
</dbReference>
<dbReference type="OrthoDB" id="189997at2759"/>
<dbReference type="Proteomes" id="UP000053477">
    <property type="component" value="Unassembled WGS sequence"/>
</dbReference>
<dbReference type="InterPro" id="IPR047801">
    <property type="entry name" value="Peptidase_C45"/>
</dbReference>
<dbReference type="Gene3D" id="3.60.60.10">
    <property type="entry name" value="Penicillin V Acylase, Chain A"/>
    <property type="match status" value="1"/>
</dbReference>
<keyword evidence="3" id="KW-1185">Reference proteome</keyword>